<feature type="transmembrane region" description="Helical" evidence="14">
    <location>
        <begin position="158"/>
        <end position="177"/>
    </location>
</feature>
<keyword evidence="8" id="KW-0547">Nucleotide-binding</keyword>
<dbReference type="Gene3D" id="1.10.287.130">
    <property type="match status" value="1"/>
</dbReference>
<evidence type="ECO:0000313" key="18">
    <source>
        <dbReference type="Proteomes" id="UP000094784"/>
    </source>
</evidence>
<protein>
    <recommendedName>
        <fullName evidence="3">histidine kinase</fullName>
        <ecNumber evidence="3">2.7.13.3</ecNumber>
    </recommendedName>
</protein>
<sequence>MKQKIGTKLTIYITLVVILTFSISLAVSQFFLPKYYLYQLNKKVSEAFDSYQVLEDVELVERQFDVTIVAVPLEDSINDLNENLRLQLAKEHIALNKFWVSEEVLQTISEDKIVGKLYDQGKQKSSFIVHYAKEGDQLVMIGASMAHFTDIAYFINRFNLAFLIVSILIIIMVTALLSRKITNPLHELQQVAKEIGELNFQQATIQTGDEIEELAKSINKMSTTLESAQQLLTQRNLDLKQFMIGLTHELKTPLALINVYSSGIEDGMDDGTYLTVIHQQVDRMEKIITDMLYYARTEENALNVSHFNFFSLLQEIIQNYQPLQGEKQIFLQSDVTEFMLNSEQEKVYYIIENLVSNALKYTSDNEIQISFTSGILEISNHTTLQDISKIWQPFYVGESSRNKHFSGTGLGLATVKSIAEQLGFGTNSTLTNGKISFTIDFSSK</sequence>
<keyword evidence="12" id="KW-0902">Two-component regulatory system</keyword>
<feature type="transmembrane region" description="Helical" evidence="14">
    <location>
        <begin position="12"/>
        <end position="32"/>
    </location>
</feature>
<feature type="domain" description="Histidine kinase" evidence="15">
    <location>
        <begin position="245"/>
        <end position="444"/>
    </location>
</feature>
<evidence type="ECO:0000256" key="5">
    <source>
        <dbReference type="ARBA" id="ARBA00022553"/>
    </source>
</evidence>
<reference evidence="17 18" key="1">
    <citation type="submission" date="2016-09" db="EMBL/GenBank/DDBJ databases">
        <title>Draft genome sequence of the soil isolate, Lysinibacillus fusiformis M5, a potential hypoxanthine producer.</title>
        <authorList>
            <person name="Gallegos-Monterrosa R."/>
            <person name="Maroti G."/>
            <person name="Balint B."/>
            <person name="Kovacs A.T."/>
        </authorList>
    </citation>
    <scope>NUCLEOTIDE SEQUENCE [LARGE SCALE GENOMIC DNA]</scope>
    <source>
        <strain evidence="17 18">M5</strain>
    </source>
</reference>
<evidence type="ECO:0000256" key="2">
    <source>
        <dbReference type="ARBA" id="ARBA00004651"/>
    </source>
</evidence>
<evidence type="ECO:0000256" key="3">
    <source>
        <dbReference type="ARBA" id="ARBA00012438"/>
    </source>
</evidence>
<name>A0A1E4R7D3_9BACI</name>
<keyword evidence="4" id="KW-1003">Cell membrane</keyword>
<dbReference type="InterPro" id="IPR005467">
    <property type="entry name" value="His_kinase_dom"/>
</dbReference>
<dbReference type="Pfam" id="PF00672">
    <property type="entry name" value="HAMP"/>
    <property type="match status" value="1"/>
</dbReference>
<organism evidence="17 18">
    <name type="scientific">Lysinibacillus fusiformis</name>
    <dbReference type="NCBI Taxonomy" id="28031"/>
    <lineage>
        <taxon>Bacteria</taxon>
        <taxon>Bacillati</taxon>
        <taxon>Bacillota</taxon>
        <taxon>Bacilli</taxon>
        <taxon>Bacillales</taxon>
        <taxon>Bacillaceae</taxon>
        <taxon>Lysinibacillus</taxon>
    </lineage>
</organism>
<feature type="domain" description="HAMP" evidence="16">
    <location>
        <begin position="179"/>
        <end position="230"/>
    </location>
</feature>
<keyword evidence="13 14" id="KW-0472">Membrane</keyword>
<evidence type="ECO:0000256" key="6">
    <source>
        <dbReference type="ARBA" id="ARBA00022679"/>
    </source>
</evidence>
<dbReference type="Pfam" id="PF00512">
    <property type="entry name" value="HisKA"/>
    <property type="match status" value="1"/>
</dbReference>
<dbReference type="GO" id="GO:0000155">
    <property type="term" value="F:phosphorelay sensor kinase activity"/>
    <property type="evidence" value="ECO:0007669"/>
    <property type="project" value="InterPro"/>
</dbReference>
<dbReference type="CDD" id="cd06225">
    <property type="entry name" value="HAMP"/>
    <property type="match status" value="1"/>
</dbReference>
<dbReference type="PROSITE" id="PS50885">
    <property type="entry name" value="HAMP"/>
    <property type="match status" value="1"/>
</dbReference>
<comment type="catalytic activity">
    <reaction evidence="1">
        <text>ATP + protein L-histidine = ADP + protein N-phospho-L-histidine.</text>
        <dbReference type="EC" id="2.7.13.3"/>
    </reaction>
</comment>
<dbReference type="RefSeq" id="WP_069481364.1">
    <property type="nucleotide sequence ID" value="NZ_KV766182.1"/>
</dbReference>
<accession>A0A1E4R7D3</accession>
<dbReference type="EC" id="2.7.13.3" evidence="3"/>
<evidence type="ECO:0000259" key="15">
    <source>
        <dbReference type="PROSITE" id="PS50109"/>
    </source>
</evidence>
<evidence type="ECO:0000256" key="13">
    <source>
        <dbReference type="ARBA" id="ARBA00023136"/>
    </source>
</evidence>
<keyword evidence="6" id="KW-0808">Transferase</keyword>
<dbReference type="OrthoDB" id="9762826at2"/>
<keyword evidence="10" id="KW-0067">ATP-binding</keyword>
<evidence type="ECO:0000256" key="8">
    <source>
        <dbReference type="ARBA" id="ARBA00022741"/>
    </source>
</evidence>
<dbReference type="PROSITE" id="PS50109">
    <property type="entry name" value="HIS_KIN"/>
    <property type="match status" value="1"/>
</dbReference>
<dbReference type="Gene3D" id="3.30.565.10">
    <property type="entry name" value="Histidine kinase-like ATPase, C-terminal domain"/>
    <property type="match status" value="1"/>
</dbReference>
<evidence type="ECO:0000256" key="9">
    <source>
        <dbReference type="ARBA" id="ARBA00022777"/>
    </source>
</evidence>
<dbReference type="GO" id="GO:0005524">
    <property type="term" value="F:ATP binding"/>
    <property type="evidence" value="ECO:0007669"/>
    <property type="project" value="UniProtKB-KW"/>
</dbReference>
<dbReference type="AlphaFoldDB" id="A0A1E4R7D3"/>
<keyword evidence="7 14" id="KW-0812">Transmembrane</keyword>
<gene>
    <name evidence="17" type="ORF">BG258_10915</name>
</gene>
<dbReference type="SMART" id="SM00304">
    <property type="entry name" value="HAMP"/>
    <property type="match status" value="1"/>
</dbReference>
<dbReference type="InterPro" id="IPR036097">
    <property type="entry name" value="HisK_dim/P_sf"/>
</dbReference>
<dbReference type="PANTHER" id="PTHR45528">
    <property type="entry name" value="SENSOR HISTIDINE KINASE CPXA"/>
    <property type="match status" value="1"/>
</dbReference>
<comment type="caution">
    <text evidence="17">The sequence shown here is derived from an EMBL/GenBank/DDBJ whole genome shotgun (WGS) entry which is preliminary data.</text>
</comment>
<dbReference type="PANTHER" id="PTHR45528:SF1">
    <property type="entry name" value="SENSOR HISTIDINE KINASE CPXA"/>
    <property type="match status" value="1"/>
</dbReference>
<evidence type="ECO:0000313" key="17">
    <source>
        <dbReference type="EMBL" id="ODV56370.1"/>
    </source>
</evidence>
<dbReference type="SUPFAM" id="SSF55874">
    <property type="entry name" value="ATPase domain of HSP90 chaperone/DNA topoisomerase II/histidine kinase"/>
    <property type="match status" value="1"/>
</dbReference>
<evidence type="ECO:0000256" key="7">
    <source>
        <dbReference type="ARBA" id="ARBA00022692"/>
    </source>
</evidence>
<evidence type="ECO:0000256" key="14">
    <source>
        <dbReference type="SAM" id="Phobius"/>
    </source>
</evidence>
<dbReference type="Proteomes" id="UP000094784">
    <property type="component" value="Unassembled WGS sequence"/>
</dbReference>
<dbReference type="InterPro" id="IPR003594">
    <property type="entry name" value="HATPase_dom"/>
</dbReference>
<dbReference type="CDD" id="cd00082">
    <property type="entry name" value="HisKA"/>
    <property type="match status" value="1"/>
</dbReference>
<dbReference type="InterPro" id="IPR036890">
    <property type="entry name" value="HATPase_C_sf"/>
</dbReference>
<evidence type="ECO:0000259" key="16">
    <source>
        <dbReference type="PROSITE" id="PS50885"/>
    </source>
</evidence>
<proteinExistence type="predicted"/>
<keyword evidence="9 17" id="KW-0418">Kinase</keyword>
<dbReference type="SUPFAM" id="SSF158472">
    <property type="entry name" value="HAMP domain-like"/>
    <property type="match status" value="1"/>
</dbReference>
<dbReference type="Gene3D" id="6.10.340.10">
    <property type="match status" value="1"/>
</dbReference>
<evidence type="ECO:0000256" key="12">
    <source>
        <dbReference type="ARBA" id="ARBA00023012"/>
    </source>
</evidence>
<dbReference type="Pfam" id="PF02518">
    <property type="entry name" value="HATPase_c"/>
    <property type="match status" value="1"/>
</dbReference>
<dbReference type="SMART" id="SM00387">
    <property type="entry name" value="HATPase_c"/>
    <property type="match status" value="1"/>
</dbReference>
<dbReference type="SMART" id="SM00388">
    <property type="entry name" value="HisKA"/>
    <property type="match status" value="1"/>
</dbReference>
<dbReference type="InterPro" id="IPR003661">
    <property type="entry name" value="HisK_dim/P_dom"/>
</dbReference>
<comment type="subcellular location">
    <subcellularLocation>
        <location evidence="2">Cell membrane</location>
        <topology evidence="2">Multi-pass membrane protein</topology>
    </subcellularLocation>
</comment>
<dbReference type="InterPro" id="IPR003660">
    <property type="entry name" value="HAMP_dom"/>
</dbReference>
<evidence type="ECO:0000256" key="11">
    <source>
        <dbReference type="ARBA" id="ARBA00022989"/>
    </source>
</evidence>
<keyword evidence="11 14" id="KW-1133">Transmembrane helix</keyword>
<keyword evidence="5" id="KW-0597">Phosphoprotein</keyword>
<dbReference type="EMBL" id="MECQ01000001">
    <property type="protein sequence ID" value="ODV56370.1"/>
    <property type="molecule type" value="Genomic_DNA"/>
</dbReference>
<evidence type="ECO:0000256" key="10">
    <source>
        <dbReference type="ARBA" id="ARBA00022840"/>
    </source>
</evidence>
<evidence type="ECO:0000256" key="1">
    <source>
        <dbReference type="ARBA" id="ARBA00000085"/>
    </source>
</evidence>
<evidence type="ECO:0000256" key="4">
    <source>
        <dbReference type="ARBA" id="ARBA00022475"/>
    </source>
</evidence>
<dbReference type="GO" id="GO:0005886">
    <property type="term" value="C:plasma membrane"/>
    <property type="evidence" value="ECO:0007669"/>
    <property type="project" value="UniProtKB-SubCell"/>
</dbReference>
<dbReference type="InterPro" id="IPR050398">
    <property type="entry name" value="HssS/ArlS-like"/>
</dbReference>
<dbReference type="SUPFAM" id="SSF47384">
    <property type="entry name" value="Homodimeric domain of signal transducing histidine kinase"/>
    <property type="match status" value="1"/>
</dbReference>